<name>A0A0J6USC9_LACRH</name>
<reference evidence="4 6" key="1">
    <citation type="submission" date="2017-12" db="EMBL/GenBank/DDBJ databases">
        <title>Phylogenetic diversity of female urinary microbiome.</title>
        <authorList>
            <person name="Thomas-White K."/>
            <person name="Wolfe A.J."/>
        </authorList>
    </citation>
    <scope>NUCLEOTIDE SEQUENCE [LARGE SCALE GENOMIC DNA]</scope>
    <source>
        <strain evidence="4 6">UMB0004</strain>
    </source>
</reference>
<dbReference type="OrthoDB" id="2329963at2"/>
<feature type="transmembrane region" description="Helical" evidence="1">
    <location>
        <begin position="88"/>
        <end position="105"/>
    </location>
</feature>
<feature type="transmembrane region" description="Helical" evidence="1">
    <location>
        <begin position="39"/>
        <end position="57"/>
    </location>
</feature>
<dbReference type="eggNOG" id="ENOG5030ARB">
    <property type="taxonomic scope" value="Bacteria"/>
</dbReference>
<keyword evidence="1" id="KW-0472">Membrane</keyword>
<evidence type="ECO:0000313" key="7">
    <source>
        <dbReference type="Proteomes" id="UP000307517"/>
    </source>
</evidence>
<evidence type="ECO:0000313" key="8">
    <source>
        <dbReference type="Proteomes" id="UP000542889"/>
    </source>
</evidence>
<dbReference type="Proteomes" id="UP000307517">
    <property type="component" value="Unassembled WGS sequence"/>
</dbReference>
<evidence type="ECO:0000313" key="6">
    <source>
        <dbReference type="Proteomes" id="UP000234212"/>
    </source>
</evidence>
<dbReference type="EMBL" id="JACCKI010000002">
    <property type="protein sequence ID" value="NZA04321.1"/>
    <property type="molecule type" value="Genomic_DNA"/>
</dbReference>
<sequence length="107" mass="12811">MSRVMNWVKVPRNKVVCWSVLITLIVPWVFPLFHISTAVRVGVLFILINMLSALWIGRTIRRHHLSWWWLFVLPVLFTLMVFLRYKWYAYFFAPIYLLLGVLAMAKD</sequence>
<protein>
    <recommendedName>
        <fullName evidence="10">Integral membrane protein</fullName>
    </recommendedName>
</protein>
<evidence type="ECO:0000313" key="3">
    <source>
        <dbReference type="EMBL" id="NZA04321.1"/>
    </source>
</evidence>
<gene>
    <name evidence="4" type="ORF">CYJ91_01565</name>
    <name evidence="5" type="ORF">E6L36_06975</name>
    <name evidence="3" type="ORF">H0N82_04130</name>
    <name evidence="2" type="ORF">HWN39_09535</name>
</gene>
<dbReference type="EMBL" id="SSHM01000001">
    <property type="protein sequence ID" value="THC80163.1"/>
    <property type="molecule type" value="Genomic_DNA"/>
</dbReference>
<comment type="caution">
    <text evidence="2">The sequence shown here is derived from an EMBL/GenBank/DDBJ whole genome shotgun (WGS) entry which is preliminary data.</text>
</comment>
<evidence type="ECO:0000313" key="4">
    <source>
        <dbReference type="EMBL" id="PLA58267.1"/>
    </source>
</evidence>
<organism evidence="2 8">
    <name type="scientific">Lacticaseibacillus rhamnosus</name>
    <name type="common">Lactobacillus rhamnosus</name>
    <dbReference type="NCBI Taxonomy" id="47715"/>
    <lineage>
        <taxon>Bacteria</taxon>
        <taxon>Bacillati</taxon>
        <taxon>Bacillota</taxon>
        <taxon>Bacilli</taxon>
        <taxon>Lactobacillales</taxon>
        <taxon>Lactobacillaceae</taxon>
        <taxon>Lacticaseibacillus</taxon>
    </lineage>
</organism>
<evidence type="ECO:0000256" key="1">
    <source>
        <dbReference type="SAM" id="Phobius"/>
    </source>
</evidence>
<dbReference type="RefSeq" id="WP_005713934.1">
    <property type="nucleotide sequence ID" value="NZ_CABFNI010000030.1"/>
</dbReference>
<dbReference type="Proteomes" id="UP000552935">
    <property type="component" value="Unassembled WGS sequence"/>
</dbReference>
<proteinExistence type="predicted"/>
<dbReference type="AlphaFoldDB" id="A0A0J6USC9"/>
<feature type="transmembrane region" description="Helical" evidence="1">
    <location>
        <begin position="15"/>
        <end position="33"/>
    </location>
</feature>
<dbReference type="Proteomes" id="UP000542889">
    <property type="component" value="Unassembled WGS sequence"/>
</dbReference>
<keyword evidence="1" id="KW-0812">Transmembrane</keyword>
<dbReference type="EMBL" id="PKJX01000001">
    <property type="protein sequence ID" value="PLA58267.1"/>
    <property type="molecule type" value="Genomic_DNA"/>
</dbReference>
<evidence type="ECO:0000313" key="9">
    <source>
        <dbReference type="Proteomes" id="UP000552935"/>
    </source>
</evidence>
<reference evidence="5 7" key="2">
    <citation type="submission" date="2019-04" db="EMBL/GenBank/DDBJ databases">
        <title>Genome Announcement to Ensure Probiotic Safety of Lactobacillus rhamnosus UBLR-58.</title>
        <authorList>
            <person name="Sulthana A."/>
            <person name="Lakshmi S.G."/>
            <person name="Madempudi R.S."/>
        </authorList>
    </citation>
    <scope>NUCLEOTIDE SEQUENCE [LARGE SCALE GENOMIC DNA]</scope>
    <source>
        <strain evidence="5 7">UBLR-58</strain>
    </source>
</reference>
<dbReference type="Proteomes" id="UP000234212">
    <property type="component" value="Unassembled WGS sequence"/>
</dbReference>
<dbReference type="STRING" id="47715.AWJ15_03435"/>
<accession>A0A0J6USC9</accession>
<evidence type="ECO:0000313" key="2">
    <source>
        <dbReference type="EMBL" id="NVO88746.1"/>
    </source>
</evidence>
<feature type="transmembrane region" description="Helical" evidence="1">
    <location>
        <begin position="64"/>
        <end position="82"/>
    </location>
</feature>
<evidence type="ECO:0008006" key="10">
    <source>
        <dbReference type="Google" id="ProtNLM"/>
    </source>
</evidence>
<keyword evidence="1" id="KW-1133">Transmembrane helix</keyword>
<reference evidence="2 8" key="3">
    <citation type="submission" date="2020-06" db="EMBL/GenBank/DDBJ databases">
        <title>Lactobacillus rhamnosus QC,genome.</title>
        <authorList>
            <person name="Yi H."/>
            <person name="Jin M."/>
        </authorList>
    </citation>
    <scope>NUCLEOTIDE SEQUENCE [LARGE SCALE GENOMIC DNA]</scope>
    <source>
        <strain evidence="2 8">QC</strain>
    </source>
</reference>
<evidence type="ECO:0000313" key="5">
    <source>
        <dbReference type="EMBL" id="THC80163.1"/>
    </source>
</evidence>
<dbReference type="GeneID" id="69832013"/>
<reference evidence="3 9" key="4">
    <citation type="submission" date="2020-07" db="EMBL/GenBank/DDBJ databases">
        <title>Organ Donor 1.</title>
        <authorList>
            <person name="Marsh A.J."/>
            <person name="Azcarate-Peril M.A."/>
        </authorList>
    </citation>
    <scope>NUCLEOTIDE SEQUENCE [LARGE SCALE GENOMIC DNA]</scope>
    <source>
        <strain evidence="3 9">AMC0712</strain>
    </source>
</reference>
<dbReference type="EMBL" id="JABXWP010000013">
    <property type="protein sequence ID" value="NVO88746.1"/>
    <property type="molecule type" value="Genomic_DNA"/>
</dbReference>